<proteinExistence type="predicted"/>
<dbReference type="GO" id="GO:0009007">
    <property type="term" value="F:site-specific DNA-methyltransferase (adenine-specific) activity"/>
    <property type="evidence" value="ECO:0007669"/>
    <property type="project" value="InterPro"/>
</dbReference>
<gene>
    <name evidence="3" type="ORF">D934_07330</name>
</gene>
<evidence type="ECO:0000256" key="2">
    <source>
        <dbReference type="ARBA" id="ARBA00047942"/>
    </source>
</evidence>
<dbReference type="KEGG" id="xfs:D934_07330"/>
<keyword evidence="3" id="KW-0808">Transferase</keyword>
<dbReference type="EC" id="2.1.1.72" evidence="1"/>
<evidence type="ECO:0000256" key="1">
    <source>
        <dbReference type="ARBA" id="ARBA00011900"/>
    </source>
</evidence>
<sequence>MLEPIVDPWASIIEQTSKSVKRYSQVWHGQTTASTGYFNFNRVRERYNKENDPVDWLYLVCRCVKKAVRFNGGGRFTQSHDKRRLGMAPDKMALAIEGV</sequence>
<accession>A0A060H3B9</accession>
<dbReference type="AlphaFoldDB" id="A0A060H3B9"/>
<organism evidence="3 4">
    <name type="scientific">Xylella fastidiosa subsp. sandyi Ann-1</name>
    <dbReference type="NCBI Taxonomy" id="155920"/>
    <lineage>
        <taxon>Bacteria</taxon>
        <taxon>Pseudomonadati</taxon>
        <taxon>Pseudomonadota</taxon>
        <taxon>Gammaproteobacteria</taxon>
        <taxon>Lysobacterales</taxon>
        <taxon>Lysobacteraceae</taxon>
        <taxon>Xylella</taxon>
    </lineage>
</organism>
<evidence type="ECO:0000313" key="4">
    <source>
        <dbReference type="Proteomes" id="UP000027215"/>
    </source>
</evidence>
<dbReference type="PATRIC" id="fig|155920.8.peg.1705"/>
<protein>
    <recommendedName>
        <fullName evidence="1">site-specific DNA-methyltransferase (adenine-specific)</fullName>
        <ecNumber evidence="1">2.1.1.72</ecNumber>
    </recommendedName>
</protein>
<name>A0A060H3B9_XYLFS</name>
<dbReference type="RefSeq" id="WP_024748889.1">
    <property type="nucleotide sequence ID" value="NZ_CP006696.1"/>
</dbReference>
<evidence type="ECO:0000313" key="3">
    <source>
        <dbReference type="EMBL" id="AIC11284.1"/>
    </source>
</evidence>
<dbReference type="InterPro" id="IPR023095">
    <property type="entry name" value="Ade_MeTrfase_dom_2"/>
</dbReference>
<dbReference type="GO" id="GO:0032259">
    <property type="term" value="P:methylation"/>
    <property type="evidence" value="ECO:0007669"/>
    <property type="project" value="UniProtKB-KW"/>
</dbReference>
<dbReference type="EMBL" id="CP006696">
    <property type="protein sequence ID" value="AIC11284.1"/>
    <property type="molecule type" value="Genomic_DNA"/>
</dbReference>
<dbReference type="HOGENOM" id="CLU_2319437_0_0_6"/>
<dbReference type="Proteomes" id="UP000027215">
    <property type="component" value="Chromosome"/>
</dbReference>
<dbReference type="REBASE" id="87642">
    <property type="entry name" value="M.XfaAnn1ORF7325P"/>
</dbReference>
<keyword evidence="3" id="KW-0489">Methyltransferase</keyword>
<reference evidence="3 4" key="1">
    <citation type="submission" date="2013-08" db="EMBL/GenBank/DDBJ databases">
        <authorList>
            <person name="Stouthamer R."/>
            <person name="Nunney L."/>
        </authorList>
    </citation>
    <scope>NUCLEOTIDE SEQUENCE [LARGE SCALE GENOMIC DNA]</scope>
    <source>
        <strain evidence="4">ann-1</strain>
    </source>
</reference>
<comment type="catalytic activity">
    <reaction evidence="2">
        <text>a 2'-deoxyadenosine in DNA + S-adenosyl-L-methionine = an N(6)-methyl-2'-deoxyadenosine in DNA + S-adenosyl-L-homocysteine + H(+)</text>
        <dbReference type="Rhea" id="RHEA:15197"/>
        <dbReference type="Rhea" id="RHEA-COMP:12418"/>
        <dbReference type="Rhea" id="RHEA-COMP:12419"/>
        <dbReference type="ChEBI" id="CHEBI:15378"/>
        <dbReference type="ChEBI" id="CHEBI:57856"/>
        <dbReference type="ChEBI" id="CHEBI:59789"/>
        <dbReference type="ChEBI" id="CHEBI:90615"/>
        <dbReference type="ChEBI" id="CHEBI:90616"/>
        <dbReference type="EC" id="2.1.1.72"/>
    </reaction>
</comment>
<dbReference type="Gene3D" id="1.10.1020.10">
    <property type="entry name" value="Adenine-specific Methyltransferase, Domain 2"/>
    <property type="match status" value="1"/>
</dbReference>